<proteinExistence type="predicted"/>
<dbReference type="Proteomes" id="UP000248646">
    <property type="component" value="Unassembled WGS sequence"/>
</dbReference>
<dbReference type="AlphaFoldDB" id="A0A2W7MLL8"/>
<reference evidence="2 3" key="1">
    <citation type="submission" date="2018-06" db="EMBL/GenBank/DDBJ databases">
        <title>Genomic Encyclopedia of Type Strains, Phase IV (KMG-IV): sequencing the most valuable type-strain genomes for metagenomic binning, comparative biology and taxonomic classification.</title>
        <authorList>
            <person name="Goeker M."/>
        </authorList>
    </citation>
    <scope>NUCLEOTIDE SEQUENCE [LARGE SCALE GENOMIC DNA]</scope>
    <source>
        <strain evidence="2 3">DSM 5</strain>
    </source>
</reference>
<dbReference type="OrthoDB" id="2887155at2"/>
<name>A0A2W7MLL8_9BACI</name>
<evidence type="ECO:0000256" key="1">
    <source>
        <dbReference type="SAM" id="Coils"/>
    </source>
</evidence>
<keyword evidence="1" id="KW-0175">Coiled coil</keyword>
<dbReference type="EMBL" id="QKZI01000001">
    <property type="protein sequence ID" value="PZX08262.1"/>
    <property type="molecule type" value="Genomic_DNA"/>
</dbReference>
<organism evidence="2 3">
    <name type="scientific">Psychrobacillus insolitus</name>
    <dbReference type="NCBI Taxonomy" id="1461"/>
    <lineage>
        <taxon>Bacteria</taxon>
        <taxon>Bacillati</taxon>
        <taxon>Bacillota</taxon>
        <taxon>Bacilli</taxon>
        <taxon>Bacillales</taxon>
        <taxon>Bacillaceae</taxon>
        <taxon>Psychrobacillus</taxon>
    </lineage>
</organism>
<protein>
    <submittedName>
        <fullName evidence="2">Uncharacterized protein</fullName>
    </submittedName>
</protein>
<dbReference type="RefSeq" id="WP_111438851.1">
    <property type="nucleotide sequence ID" value="NZ_QKZI01000001.1"/>
</dbReference>
<evidence type="ECO:0000313" key="3">
    <source>
        <dbReference type="Proteomes" id="UP000248646"/>
    </source>
</evidence>
<keyword evidence="3" id="KW-1185">Reference proteome</keyword>
<gene>
    <name evidence="2" type="ORF">C7437_1011386</name>
</gene>
<feature type="coiled-coil region" evidence="1">
    <location>
        <begin position="46"/>
        <end position="73"/>
    </location>
</feature>
<accession>A0A2W7MLL8</accession>
<comment type="caution">
    <text evidence="2">The sequence shown here is derived from an EMBL/GenBank/DDBJ whole genome shotgun (WGS) entry which is preliminary data.</text>
</comment>
<evidence type="ECO:0000313" key="2">
    <source>
        <dbReference type="EMBL" id="PZX08262.1"/>
    </source>
</evidence>
<sequence>MDKDEQEHQKFLEEPLEWCKEQDRILVDIDVKLHEMKEIAEYTLEHQLTSLEIDQLNSQLNELKREVDSLEEQLHPVAQ</sequence>